<dbReference type="PROSITE" id="PS00183">
    <property type="entry name" value="UBC_1"/>
    <property type="match status" value="1"/>
</dbReference>
<dbReference type="AlphaFoldDB" id="G0TY58"/>
<evidence type="ECO:0000256" key="2">
    <source>
        <dbReference type="ARBA" id="ARBA00022786"/>
    </source>
</evidence>
<protein>
    <submittedName>
        <fullName evidence="7">Putative ubiquitin-conjugating enzyme e2</fullName>
        <ecNumber evidence="7">6.3.2.19</ecNumber>
    </submittedName>
</protein>
<dbReference type="OMA" id="DHKSQYI"/>
<dbReference type="SMART" id="SM00212">
    <property type="entry name" value="UBCc"/>
    <property type="match status" value="1"/>
</dbReference>
<dbReference type="Pfam" id="PF00179">
    <property type="entry name" value="UQ_con"/>
    <property type="match status" value="1"/>
</dbReference>
<dbReference type="InterPro" id="IPR050113">
    <property type="entry name" value="Ub_conjugating_enzyme"/>
</dbReference>
<dbReference type="GO" id="GO:0016740">
    <property type="term" value="F:transferase activity"/>
    <property type="evidence" value="ECO:0007669"/>
    <property type="project" value="UniProtKB-KW"/>
</dbReference>
<reference evidence="7" key="1">
    <citation type="journal article" date="2012" name="Proc. Natl. Acad. Sci. U.S.A.">
        <title>Antigenic diversity is generated by distinct evolutionary mechanisms in African trypanosome species.</title>
        <authorList>
            <person name="Jackson A.P."/>
            <person name="Berry A."/>
            <person name="Aslett M."/>
            <person name="Allison H.C."/>
            <person name="Burton P."/>
            <person name="Vavrova-Anderson J."/>
            <person name="Brown R."/>
            <person name="Browne H."/>
            <person name="Corton N."/>
            <person name="Hauser H."/>
            <person name="Gamble J."/>
            <person name="Gilderthorp R."/>
            <person name="Marcello L."/>
            <person name="McQuillan J."/>
            <person name="Otto T.D."/>
            <person name="Quail M.A."/>
            <person name="Sanders M.J."/>
            <person name="van Tonder A."/>
            <person name="Ginger M.L."/>
            <person name="Field M.C."/>
            <person name="Barry J.D."/>
            <person name="Hertz-Fowler C."/>
            <person name="Berriman M."/>
        </authorList>
    </citation>
    <scope>NUCLEOTIDE SEQUENCE</scope>
    <source>
        <strain evidence="7">Y486</strain>
    </source>
</reference>
<keyword evidence="1" id="KW-0808">Transferase</keyword>
<feature type="compositionally biased region" description="Polar residues" evidence="5">
    <location>
        <begin position="21"/>
        <end position="39"/>
    </location>
</feature>
<sequence length="203" mass="22602">MEQPTDENVAAAEEQAGQEGTHQSIMSALAQHASTSGENPRNDADARRRLTHDLIQLQRSPCEQFSARPIDGDLYRWRAVVAGPEATPWEGGLFKLLFEFTSEYPYAPPVVRFVTKVFHPNVYVDGKICLDTLKTNWSPSLNVESLLLMIISLLSDPNPNSAANGEAAALYTQSRDQYDERVQQIVLSSLEQEFSDEDESADT</sequence>
<comment type="similarity">
    <text evidence="4">Belongs to the ubiquitin-conjugating enzyme family.</text>
</comment>
<dbReference type="InterPro" id="IPR000608">
    <property type="entry name" value="UBC"/>
</dbReference>
<dbReference type="PROSITE" id="PS50127">
    <property type="entry name" value="UBC_2"/>
    <property type="match status" value="1"/>
</dbReference>
<evidence type="ECO:0000256" key="3">
    <source>
        <dbReference type="PROSITE-ProRule" id="PRU10133"/>
    </source>
</evidence>
<dbReference type="Gene3D" id="3.10.110.10">
    <property type="entry name" value="Ubiquitin Conjugating Enzyme"/>
    <property type="match status" value="1"/>
</dbReference>
<dbReference type="EC" id="6.3.2.19" evidence="7"/>
<feature type="active site" description="Glycyl thioester intermediate" evidence="3">
    <location>
        <position position="129"/>
    </location>
</feature>
<dbReference type="InterPro" id="IPR016135">
    <property type="entry name" value="UBQ-conjugating_enzyme/RWD"/>
</dbReference>
<keyword evidence="4" id="KW-0547">Nucleotide-binding</keyword>
<feature type="region of interest" description="Disordered" evidence="5">
    <location>
        <begin position="1"/>
        <end position="44"/>
    </location>
</feature>
<feature type="domain" description="UBC core" evidence="6">
    <location>
        <begin position="45"/>
        <end position="191"/>
    </location>
</feature>
<dbReference type="SUPFAM" id="SSF54495">
    <property type="entry name" value="UBC-like"/>
    <property type="match status" value="1"/>
</dbReference>
<dbReference type="EMBL" id="HE573023">
    <property type="protein sequence ID" value="CCC48903.1"/>
    <property type="molecule type" value="Genomic_DNA"/>
</dbReference>
<dbReference type="PANTHER" id="PTHR24067">
    <property type="entry name" value="UBIQUITIN-CONJUGATING ENZYME E2"/>
    <property type="match status" value="1"/>
</dbReference>
<feature type="compositionally biased region" description="Low complexity" evidence="5">
    <location>
        <begin position="10"/>
        <end position="20"/>
    </location>
</feature>
<accession>G0TY58</accession>
<dbReference type="FunFam" id="3.10.110.10:FF:000090">
    <property type="entry name" value="Ubiquitin-conjugating enzyme E2-17 kDa"/>
    <property type="match status" value="1"/>
</dbReference>
<evidence type="ECO:0000313" key="7">
    <source>
        <dbReference type="EMBL" id="CCC48903.1"/>
    </source>
</evidence>
<name>G0TY58_TRYVY</name>
<keyword evidence="7" id="KW-0436">Ligase</keyword>
<evidence type="ECO:0000256" key="4">
    <source>
        <dbReference type="RuleBase" id="RU362109"/>
    </source>
</evidence>
<dbReference type="GO" id="GO:0005524">
    <property type="term" value="F:ATP binding"/>
    <property type="evidence" value="ECO:0007669"/>
    <property type="project" value="UniProtKB-UniRule"/>
</dbReference>
<evidence type="ECO:0000256" key="1">
    <source>
        <dbReference type="ARBA" id="ARBA00022679"/>
    </source>
</evidence>
<gene>
    <name evidence="7" type="ORF">TVY486_0702400</name>
</gene>
<dbReference type="VEuPathDB" id="TriTrypDB:TvY486_0702400"/>
<dbReference type="InterPro" id="IPR023313">
    <property type="entry name" value="UBQ-conjugating_AS"/>
</dbReference>
<keyword evidence="4" id="KW-0067">ATP-binding</keyword>
<evidence type="ECO:0000259" key="6">
    <source>
        <dbReference type="PROSITE" id="PS50127"/>
    </source>
</evidence>
<keyword evidence="2 4" id="KW-0833">Ubl conjugation pathway</keyword>
<proteinExistence type="inferred from homology"/>
<dbReference type="GO" id="GO:0016874">
    <property type="term" value="F:ligase activity"/>
    <property type="evidence" value="ECO:0007669"/>
    <property type="project" value="UniProtKB-KW"/>
</dbReference>
<evidence type="ECO:0000256" key="5">
    <source>
        <dbReference type="SAM" id="MobiDB-lite"/>
    </source>
</evidence>
<organism evidence="7">
    <name type="scientific">Trypanosoma vivax (strain Y486)</name>
    <dbReference type="NCBI Taxonomy" id="1055687"/>
    <lineage>
        <taxon>Eukaryota</taxon>
        <taxon>Discoba</taxon>
        <taxon>Euglenozoa</taxon>
        <taxon>Kinetoplastea</taxon>
        <taxon>Metakinetoplastina</taxon>
        <taxon>Trypanosomatida</taxon>
        <taxon>Trypanosomatidae</taxon>
        <taxon>Trypanosoma</taxon>
        <taxon>Duttonella</taxon>
    </lineage>
</organism>